<evidence type="ECO:0000313" key="7">
    <source>
        <dbReference type="EMBL" id="CAK9194188.1"/>
    </source>
</evidence>
<dbReference type="HAMAP" id="MF_01318_B">
    <property type="entry name" value="Ribosomal_uL1_B"/>
    <property type="match status" value="1"/>
</dbReference>
<dbReference type="InterPro" id="IPR005878">
    <property type="entry name" value="Ribosom_uL1_bac-type"/>
</dbReference>
<dbReference type="InterPro" id="IPR023673">
    <property type="entry name" value="Ribosomal_uL1_CS"/>
</dbReference>
<dbReference type="InterPro" id="IPR016095">
    <property type="entry name" value="Ribosomal_uL1_3-a/b-sand"/>
</dbReference>
<evidence type="ECO:0000256" key="1">
    <source>
        <dbReference type="ARBA" id="ARBA00010531"/>
    </source>
</evidence>
<organism evidence="7 8">
    <name type="scientific">Sphagnum troendelagicum</name>
    <dbReference type="NCBI Taxonomy" id="128251"/>
    <lineage>
        <taxon>Eukaryota</taxon>
        <taxon>Viridiplantae</taxon>
        <taxon>Streptophyta</taxon>
        <taxon>Embryophyta</taxon>
        <taxon>Bryophyta</taxon>
        <taxon>Sphagnophytina</taxon>
        <taxon>Sphagnopsida</taxon>
        <taxon>Sphagnales</taxon>
        <taxon>Sphagnaceae</taxon>
        <taxon>Sphagnum</taxon>
    </lineage>
</organism>
<gene>
    <name evidence="7" type="ORF">CSSPTR1EN2_LOCUS2401</name>
</gene>
<keyword evidence="2" id="KW-0699">rRNA-binding</keyword>
<evidence type="ECO:0000256" key="6">
    <source>
        <dbReference type="RuleBase" id="RU000659"/>
    </source>
</evidence>
<dbReference type="EMBL" id="OZ019902">
    <property type="protein sequence ID" value="CAK9194188.1"/>
    <property type="molecule type" value="Genomic_DNA"/>
</dbReference>
<dbReference type="Gene3D" id="3.40.50.790">
    <property type="match status" value="1"/>
</dbReference>
<dbReference type="InterPro" id="IPR023674">
    <property type="entry name" value="Ribosomal_uL1-like"/>
</dbReference>
<evidence type="ECO:0000256" key="4">
    <source>
        <dbReference type="ARBA" id="ARBA00022980"/>
    </source>
</evidence>
<name>A0ABP0TDY0_9BRYO</name>
<comment type="similarity">
    <text evidence="1 6">Belongs to the universal ribosomal protein uL1 family.</text>
</comment>
<dbReference type="PANTHER" id="PTHR36427">
    <property type="entry name" value="54S RIBOSOMAL PROTEIN L1, MITOCHONDRIAL"/>
    <property type="match status" value="1"/>
</dbReference>
<dbReference type="Proteomes" id="UP001497512">
    <property type="component" value="Chromosome 10"/>
</dbReference>
<dbReference type="InterPro" id="IPR028364">
    <property type="entry name" value="Ribosomal_uL1/biogenesis"/>
</dbReference>
<protein>
    <recommendedName>
        <fullName evidence="6">Ribosomal protein</fullName>
    </recommendedName>
</protein>
<evidence type="ECO:0000256" key="2">
    <source>
        <dbReference type="ARBA" id="ARBA00022730"/>
    </source>
</evidence>
<keyword evidence="5 6" id="KW-0687">Ribonucleoprotein</keyword>
<evidence type="ECO:0000256" key="5">
    <source>
        <dbReference type="ARBA" id="ARBA00023274"/>
    </source>
</evidence>
<dbReference type="Gene3D" id="3.30.190.20">
    <property type="match status" value="1"/>
</dbReference>
<dbReference type="Pfam" id="PF00687">
    <property type="entry name" value="Ribosomal_L1"/>
    <property type="match status" value="1"/>
</dbReference>
<dbReference type="CDD" id="cd00403">
    <property type="entry name" value="Ribosomal_L1"/>
    <property type="match status" value="1"/>
</dbReference>
<dbReference type="PROSITE" id="PS01199">
    <property type="entry name" value="RIBOSOMAL_L1"/>
    <property type="match status" value="1"/>
</dbReference>
<dbReference type="SUPFAM" id="SSF56808">
    <property type="entry name" value="Ribosomal protein L1"/>
    <property type="match status" value="1"/>
</dbReference>
<keyword evidence="8" id="KW-1185">Reference proteome</keyword>
<dbReference type="PANTHER" id="PTHR36427:SF4">
    <property type="entry name" value="RIBOSOMAL PROTEIN L1P_L10E FAMILY"/>
    <property type="match status" value="1"/>
</dbReference>
<dbReference type="NCBIfam" id="TIGR01169">
    <property type="entry name" value="rplA_bact"/>
    <property type="match status" value="1"/>
</dbReference>
<keyword evidence="3" id="KW-0694">RNA-binding</keyword>
<evidence type="ECO:0000313" key="8">
    <source>
        <dbReference type="Proteomes" id="UP001497512"/>
    </source>
</evidence>
<proteinExistence type="inferred from homology"/>
<sequence length="392" mass="41463">MAAMMSGFMRLRHSSTASSSLRSSSLWSFVCDPNSQVQQCFRLFSSGSESEPTPVEPLHRISHTDVSTLDDVLAPVTVVEVPVATSAAANHVASPDESVLEIQEVLDTPAKPRVAPLPEDLSPEALDAQSHVAETVKEKLKPSIPLPSFWRNQQRITRSDSLLLADAIRQVKENAKAKFDETVEAHVRLGIDPRRGDQMVRGAATLPHGSGKVVRVAVFAEGAEAQEAIAAGADVVGADDLIDSIKESGGKLDFDKCIATPSFMPRLGKVARILGPRGLMPNPKVGTVTNNVGEAVKAAKQGRVDFRADKGGIVHVGLGKVSFTEAALQENVSAFVGAVLGAKPVGLKKSSRYAGYFNSFTLSSTMGKGVPVTIQSLAQAADSYAKSAGNTQ</sequence>
<evidence type="ECO:0000256" key="3">
    <source>
        <dbReference type="ARBA" id="ARBA00022884"/>
    </source>
</evidence>
<keyword evidence="4 6" id="KW-0689">Ribosomal protein</keyword>
<reference evidence="7" key="1">
    <citation type="submission" date="2024-02" db="EMBL/GenBank/DDBJ databases">
        <authorList>
            <consortium name="ELIXIR-Norway"/>
            <consortium name="Elixir Norway"/>
        </authorList>
    </citation>
    <scope>NUCLEOTIDE SEQUENCE</scope>
</reference>
<accession>A0ABP0TDY0</accession>